<evidence type="ECO:0000313" key="3">
    <source>
        <dbReference type="EMBL" id="QEL16296.1"/>
    </source>
</evidence>
<evidence type="ECO:0000256" key="1">
    <source>
        <dbReference type="SAM" id="MobiDB-lite"/>
    </source>
</evidence>
<dbReference type="InterPro" id="IPR047951">
    <property type="entry name" value="Transpos_ISL3"/>
</dbReference>
<dbReference type="RefSeq" id="WP_149111045.1">
    <property type="nucleotide sequence ID" value="NZ_CP042425.1"/>
</dbReference>
<accession>A0A5C1AE49</accession>
<dbReference type="Pfam" id="PF01610">
    <property type="entry name" value="DDE_Tnp_ISL3"/>
    <property type="match status" value="1"/>
</dbReference>
<dbReference type="AlphaFoldDB" id="A0A5C1AE49"/>
<dbReference type="Proteomes" id="UP000324974">
    <property type="component" value="Chromosome"/>
</dbReference>
<dbReference type="EMBL" id="CP042425">
    <property type="protein sequence ID" value="QEL16296.1"/>
    <property type="molecule type" value="Genomic_DNA"/>
</dbReference>
<sequence length="309" mass="33017">MDAAFLRFLLPADAGVCIAAVAVTSGLVSLTLVTTGDGAICPKCWSVTTTVHGRYRRTLHDRPCLGFPVSFAVTARKFACWRTDCPRRVFCERLPELAELHARATSDLTAVHRRIGLSVGGEAGTRLAAGLGLATSPDTILRRIKDGPDEPAPRPRYVGIDDWATRKGHTYGTILVDLERGTVIDLLPGRDGEAVKAWQAHLPVEVITRDRWPAYIQVATAAAPQAKQVADRFHLLTNVREAVEKILSRVAADVRAANAAVNAPADQAPTAPVDTPPASPSRRPLSQARSGGRLRGGSRGRSGSDGSKS</sequence>
<dbReference type="InterPro" id="IPR002560">
    <property type="entry name" value="Transposase_DDE"/>
</dbReference>
<evidence type="ECO:0000313" key="4">
    <source>
        <dbReference type="Proteomes" id="UP000324974"/>
    </source>
</evidence>
<dbReference type="NCBIfam" id="NF033550">
    <property type="entry name" value="transpos_ISL3"/>
    <property type="match status" value="1"/>
</dbReference>
<evidence type="ECO:0000259" key="2">
    <source>
        <dbReference type="Pfam" id="PF01610"/>
    </source>
</evidence>
<feature type="domain" description="Transposase IS204/IS1001/IS1096/IS1165 DDE" evidence="2">
    <location>
        <begin position="158"/>
        <end position="257"/>
    </location>
</feature>
<dbReference type="KEGG" id="lrs:PX52LOC_03237"/>
<feature type="compositionally biased region" description="Low complexity" evidence="1">
    <location>
        <begin position="261"/>
        <end position="271"/>
    </location>
</feature>
<dbReference type="PANTHER" id="PTHR33498">
    <property type="entry name" value="TRANSPOSASE FOR INSERTION SEQUENCE ELEMENT IS1557"/>
    <property type="match status" value="1"/>
</dbReference>
<keyword evidence="4" id="KW-1185">Reference proteome</keyword>
<protein>
    <submittedName>
        <fullName evidence="3">ISL3 family transposase</fullName>
    </submittedName>
</protein>
<reference evidence="4" key="1">
    <citation type="submission" date="2019-08" db="EMBL/GenBank/DDBJ databases">
        <title>Limnoglobus roseus gen. nov., sp. nov., a novel freshwater planctomycete with a giant genome from the family Gemmataceae.</title>
        <authorList>
            <person name="Kulichevskaya I.S."/>
            <person name="Naumoff D.G."/>
            <person name="Miroshnikov K."/>
            <person name="Ivanova A."/>
            <person name="Philippov D.A."/>
            <person name="Hakobyan A."/>
            <person name="Rijpstra I.C."/>
            <person name="Sinninghe Damste J.S."/>
            <person name="Liesack W."/>
            <person name="Dedysh S.N."/>
        </authorList>
    </citation>
    <scope>NUCLEOTIDE SEQUENCE [LARGE SCALE GENOMIC DNA]</scope>
    <source>
        <strain evidence="4">PX52</strain>
    </source>
</reference>
<name>A0A5C1AE49_9BACT</name>
<dbReference type="OrthoDB" id="6197054at2"/>
<gene>
    <name evidence="3" type="ORF">PX52LOC_03237</name>
</gene>
<organism evidence="3 4">
    <name type="scientific">Limnoglobus roseus</name>
    <dbReference type="NCBI Taxonomy" id="2598579"/>
    <lineage>
        <taxon>Bacteria</taxon>
        <taxon>Pseudomonadati</taxon>
        <taxon>Planctomycetota</taxon>
        <taxon>Planctomycetia</taxon>
        <taxon>Gemmatales</taxon>
        <taxon>Gemmataceae</taxon>
        <taxon>Limnoglobus</taxon>
    </lineage>
</organism>
<dbReference type="PANTHER" id="PTHR33498:SF1">
    <property type="entry name" value="TRANSPOSASE FOR INSERTION SEQUENCE ELEMENT IS1557"/>
    <property type="match status" value="1"/>
</dbReference>
<feature type="region of interest" description="Disordered" evidence="1">
    <location>
        <begin position="261"/>
        <end position="309"/>
    </location>
</feature>
<proteinExistence type="predicted"/>